<dbReference type="Pfam" id="PF13406">
    <property type="entry name" value="SLT_2"/>
    <property type="match status" value="1"/>
</dbReference>
<dbReference type="SUPFAM" id="SSF53955">
    <property type="entry name" value="Lysozyme-like"/>
    <property type="match status" value="1"/>
</dbReference>
<dbReference type="EMBL" id="LCBL01000001">
    <property type="protein sequence ID" value="KKS09649.1"/>
    <property type="molecule type" value="Genomic_DNA"/>
</dbReference>
<reference evidence="3 4" key="1">
    <citation type="journal article" date="2015" name="Nature">
        <title>rRNA introns, odd ribosomes, and small enigmatic genomes across a large radiation of phyla.</title>
        <authorList>
            <person name="Brown C.T."/>
            <person name="Hug L.A."/>
            <person name="Thomas B.C."/>
            <person name="Sharon I."/>
            <person name="Castelle C.J."/>
            <person name="Singh A."/>
            <person name="Wilkins M.J."/>
            <person name="Williams K.H."/>
            <person name="Banfield J.F."/>
        </authorList>
    </citation>
    <scope>NUCLEOTIDE SEQUENCE [LARGE SCALE GENOMIC DNA]</scope>
</reference>
<evidence type="ECO:0000313" key="3">
    <source>
        <dbReference type="EMBL" id="KKS09649.1"/>
    </source>
</evidence>
<dbReference type="InterPro" id="IPR023346">
    <property type="entry name" value="Lysozyme-like_dom_sf"/>
</dbReference>
<proteinExistence type="predicted"/>
<keyword evidence="1" id="KW-0732">Signal</keyword>
<name>A0A0G0W9I0_UNCC2</name>
<dbReference type="InterPro" id="IPR043426">
    <property type="entry name" value="MltB-like"/>
</dbReference>
<feature type="domain" description="Transglycosylase SLT" evidence="2">
    <location>
        <begin position="125"/>
        <end position="184"/>
    </location>
</feature>
<feature type="signal peptide" evidence="1">
    <location>
        <begin position="1"/>
        <end position="22"/>
    </location>
</feature>
<comment type="caution">
    <text evidence="3">The sequence shown here is derived from an EMBL/GenBank/DDBJ whole genome shotgun (WGS) entry which is preliminary data.</text>
</comment>
<evidence type="ECO:0000259" key="2">
    <source>
        <dbReference type="Pfam" id="PF13406"/>
    </source>
</evidence>
<evidence type="ECO:0000313" key="4">
    <source>
        <dbReference type="Proteomes" id="UP000033869"/>
    </source>
</evidence>
<dbReference type="PANTHER" id="PTHR30163">
    <property type="entry name" value="MEMBRANE-BOUND LYTIC MUREIN TRANSGLYCOSYLASE B"/>
    <property type="match status" value="1"/>
</dbReference>
<gene>
    <name evidence="3" type="ORF">UU65_C0001G0054</name>
</gene>
<dbReference type="InterPro" id="IPR031304">
    <property type="entry name" value="SLT_2"/>
</dbReference>
<dbReference type="PANTHER" id="PTHR30163:SF8">
    <property type="entry name" value="LYTIC MUREIN TRANSGLYCOSYLASE"/>
    <property type="match status" value="1"/>
</dbReference>
<evidence type="ECO:0000256" key="1">
    <source>
        <dbReference type="SAM" id="SignalP"/>
    </source>
</evidence>
<sequence>MRKMTMAIIILGLVMNSGSVNAANAQKQTLKLPVAVKNVAERTEVDERYDYQIQLLQNQSLENFKKQVVVSNDTIQKNQSVEDNLAKAGYKSQFANLYKKASEKYGVPWQVIAAVHVVETHQSGNTTVASYAGAMGPMQFMPGTFRAYGQDGDGDGTTNIHNVNDAVFAAANYLKANGAANGNVTNALFRYNHSMEYVNHVQGIAHKLGY</sequence>
<dbReference type="CDD" id="cd13399">
    <property type="entry name" value="Slt35-like"/>
    <property type="match status" value="1"/>
</dbReference>
<dbReference type="Gene3D" id="1.10.530.10">
    <property type="match status" value="1"/>
</dbReference>
<organism evidence="3 4">
    <name type="scientific">candidate division CPR2 bacterium GW2011_GWC1_41_48</name>
    <dbReference type="NCBI Taxonomy" id="1618344"/>
    <lineage>
        <taxon>Bacteria</taxon>
        <taxon>Bacteria division CPR2</taxon>
    </lineage>
</organism>
<dbReference type="GO" id="GO:0009253">
    <property type="term" value="P:peptidoglycan catabolic process"/>
    <property type="evidence" value="ECO:0007669"/>
    <property type="project" value="TreeGrafter"/>
</dbReference>
<protein>
    <submittedName>
        <fullName evidence="3">Seg</fullName>
    </submittedName>
</protein>
<feature type="chain" id="PRO_5002535094" evidence="1">
    <location>
        <begin position="23"/>
        <end position="210"/>
    </location>
</feature>
<dbReference type="Proteomes" id="UP000033869">
    <property type="component" value="Unassembled WGS sequence"/>
</dbReference>
<accession>A0A0G0W9I0</accession>
<dbReference type="AlphaFoldDB" id="A0A0G0W9I0"/>
<dbReference type="GO" id="GO:0008933">
    <property type="term" value="F:peptidoglycan lytic transglycosylase activity"/>
    <property type="evidence" value="ECO:0007669"/>
    <property type="project" value="TreeGrafter"/>
</dbReference>